<dbReference type="SUPFAM" id="SSF161098">
    <property type="entry name" value="MetI-like"/>
    <property type="match status" value="1"/>
</dbReference>
<reference evidence="9 10" key="2">
    <citation type="submission" date="2009-02" db="EMBL/GenBank/DDBJ databases">
        <title>Draft genome sequence of Clostridium asparagiforme (DSM 15981).</title>
        <authorList>
            <person name="Sudarsanam P."/>
            <person name="Ley R."/>
            <person name="Guruge J."/>
            <person name="Turnbaugh P.J."/>
            <person name="Mahowald M."/>
            <person name="Liep D."/>
            <person name="Gordon J."/>
        </authorList>
    </citation>
    <scope>NUCLEOTIDE SEQUENCE [LARGE SCALE GENOMIC DNA]</scope>
    <source>
        <strain evidence="9 10">DSM 15981</strain>
    </source>
</reference>
<dbReference type="Proteomes" id="UP000004756">
    <property type="component" value="Unassembled WGS sequence"/>
</dbReference>
<keyword evidence="6 7" id="KW-0472">Membrane</keyword>
<evidence type="ECO:0000256" key="4">
    <source>
        <dbReference type="ARBA" id="ARBA00022692"/>
    </source>
</evidence>
<dbReference type="HOGENOM" id="CLU_016047_1_1_9"/>
<reference evidence="9 10" key="1">
    <citation type="submission" date="2009-01" db="EMBL/GenBank/DDBJ databases">
        <authorList>
            <person name="Fulton L."/>
            <person name="Clifton S."/>
            <person name="Fulton B."/>
            <person name="Xu J."/>
            <person name="Minx P."/>
            <person name="Pepin K.H."/>
            <person name="Johnson M."/>
            <person name="Bhonagiri V."/>
            <person name="Nash W.E."/>
            <person name="Mardis E.R."/>
            <person name="Wilson R.K."/>
        </authorList>
    </citation>
    <scope>NUCLEOTIDE SEQUENCE [LARGE SCALE GENOMIC DNA]</scope>
    <source>
        <strain evidence="9 10">DSM 15981</strain>
    </source>
</reference>
<dbReference type="PANTHER" id="PTHR43744">
    <property type="entry name" value="ABC TRANSPORTER PERMEASE PROTEIN MG189-RELATED-RELATED"/>
    <property type="match status" value="1"/>
</dbReference>
<evidence type="ECO:0000313" key="9">
    <source>
        <dbReference type="EMBL" id="EEG52590.1"/>
    </source>
</evidence>
<evidence type="ECO:0000259" key="8">
    <source>
        <dbReference type="PROSITE" id="PS50928"/>
    </source>
</evidence>
<dbReference type="AlphaFoldDB" id="C0D7X9"/>
<dbReference type="InterPro" id="IPR035906">
    <property type="entry name" value="MetI-like_sf"/>
</dbReference>
<dbReference type="PROSITE" id="PS50928">
    <property type="entry name" value="ABC_TM1"/>
    <property type="match status" value="1"/>
</dbReference>
<dbReference type="RefSeq" id="WP_007716853.1">
    <property type="nucleotide sequence ID" value="NZ_CP102272.1"/>
</dbReference>
<feature type="transmembrane region" description="Helical" evidence="7">
    <location>
        <begin position="248"/>
        <end position="269"/>
    </location>
</feature>
<dbReference type="Gene3D" id="1.10.3720.10">
    <property type="entry name" value="MetI-like"/>
    <property type="match status" value="1"/>
</dbReference>
<evidence type="ECO:0000256" key="1">
    <source>
        <dbReference type="ARBA" id="ARBA00004651"/>
    </source>
</evidence>
<keyword evidence="2 7" id="KW-0813">Transport</keyword>
<feature type="transmembrane region" description="Helical" evidence="7">
    <location>
        <begin position="81"/>
        <end position="105"/>
    </location>
</feature>
<keyword evidence="5 7" id="KW-1133">Transmembrane helix</keyword>
<dbReference type="GO" id="GO:0005886">
    <property type="term" value="C:plasma membrane"/>
    <property type="evidence" value="ECO:0007669"/>
    <property type="project" value="UniProtKB-SubCell"/>
</dbReference>
<evidence type="ECO:0000256" key="7">
    <source>
        <dbReference type="RuleBase" id="RU363032"/>
    </source>
</evidence>
<dbReference type="Pfam" id="PF00528">
    <property type="entry name" value="BPD_transp_1"/>
    <property type="match status" value="1"/>
</dbReference>
<comment type="caution">
    <text evidence="9">The sequence shown here is derived from an EMBL/GenBank/DDBJ whole genome shotgun (WGS) entry which is preliminary data.</text>
</comment>
<gene>
    <name evidence="9" type="ORF">CLOSTASPAR_05376</name>
</gene>
<keyword evidence="4 7" id="KW-0812">Transmembrane</keyword>
<dbReference type="GO" id="GO:0055085">
    <property type="term" value="P:transmembrane transport"/>
    <property type="evidence" value="ECO:0007669"/>
    <property type="project" value="InterPro"/>
</dbReference>
<evidence type="ECO:0000256" key="5">
    <source>
        <dbReference type="ARBA" id="ARBA00022989"/>
    </source>
</evidence>
<dbReference type="PANTHER" id="PTHR43744:SF12">
    <property type="entry name" value="ABC TRANSPORTER PERMEASE PROTEIN MG189-RELATED"/>
    <property type="match status" value="1"/>
</dbReference>
<feature type="transmembrane region" description="Helical" evidence="7">
    <location>
        <begin position="112"/>
        <end position="136"/>
    </location>
</feature>
<dbReference type="CDD" id="cd06261">
    <property type="entry name" value="TM_PBP2"/>
    <property type="match status" value="1"/>
</dbReference>
<name>C0D7X9_9FIRM</name>
<feature type="domain" description="ABC transmembrane type-1" evidence="8">
    <location>
        <begin position="77"/>
        <end position="269"/>
    </location>
</feature>
<evidence type="ECO:0000256" key="2">
    <source>
        <dbReference type="ARBA" id="ARBA00022448"/>
    </source>
</evidence>
<dbReference type="InterPro" id="IPR000515">
    <property type="entry name" value="MetI-like"/>
</dbReference>
<comment type="subcellular location">
    <subcellularLocation>
        <location evidence="1 7">Cell membrane</location>
        <topology evidence="1 7">Multi-pass membrane protein</topology>
    </subcellularLocation>
</comment>
<feature type="transmembrane region" description="Helical" evidence="7">
    <location>
        <begin position="148"/>
        <end position="166"/>
    </location>
</feature>
<keyword evidence="3" id="KW-1003">Cell membrane</keyword>
<evidence type="ECO:0000313" key="10">
    <source>
        <dbReference type="Proteomes" id="UP000004756"/>
    </source>
</evidence>
<evidence type="ECO:0000256" key="6">
    <source>
        <dbReference type="ARBA" id="ARBA00023136"/>
    </source>
</evidence>
<organism evidence="9 10">
    <name type="scientific">[Clostridium] asparagiforme DSM 15981</name>
    <dbReference type="NCBI Taxonomy" id="518636"/>
    <lineage>
        <taxon>Bacteria</taxon>
        <taxon>Bacillati</taxon>
        <taxon>Bacillota</taxon>
        <taxon>Clostridia</taxon>
        <taxon>Lachnospirales</taxon>
        <taxon>Lachnospiraceae</taxon>
        <taxon>Enterocloster</taxon>
    </lineage>
</organism>
<accession>C0D7X9</accession>
<sequence length="284" mass="31380">MTGILVNGHWRRPLLRVITHVVLTVASAAAVFPFLWMVLSSFKTKAEVMEPGLALPAVWQWGNYREILLESPIPRYLFNSLFVASLTMALQVVCCALFAYAVVFMRFKGRRLLFSLVLFTYMVPTAATYIPCYVLLARLGLLDSYRGLILSNGVSVFGIFLLRQAFGQIPAAAVEAARMDGAGHFTVLRHIALPMARPNVITFMLLAFIGTYNSYMWPSLITDTPEKSLISQGLRRFLYEGGAYGTQWPLVMAAGTVGVLPLLALFAVAQRRIMAGITDMGTKG</sequence>
<proteinExistence type="inferred from homology"/>
<dbReference type="EMBL" id="ACCJ01000441">
    <property type="protein sequence ID" value="EEG52590.1"/>
    <property type="molecule type" value="Genomic_DNA"/>
</dbReference>
<feature type="transmembrane region" description="Helical" evidence="7">
    <location>
        <begin position="21"/>
        <end position="39"/>
    </location>
</feature>
<comment type="similarity">
    <text evidence="7">Belongs to the binding-protein-dependent transport system permease family.</text>
</comment>
<protein>
    <submittedName>
        <fullName evidence="9">ABC transporter, permease protein</fullName>
    </submittedName>
</protein>
<keyword evidence="10" id="KW-1185">Reference proteome</keyword>
<evidence type="ECO:0000256" key="3">
    <source>
        <dbReference type="ARBA" id="ARBA00022475"/>
    </source>
</evidence>